<feature type="compositionally biased region" description="Basic residues" evidence="8">
    <location>
        <begin position="743"/>
        <end position="752"/>
    </location>
</feature>
<dbReference type="Gene3D" id="3.30.470.30">
    <property type="entry name" value="DNA ligase/mRNA capping enzyme"/>
    <property type="match status" value="1"/>
</dbReference>
<feature type="domain" description="ATP-dependent DNA ligase family profile" evidence="9">
    <location>
        <begin position="626"/>
        <end position="808"/>
    </location>
</feature>
<feature type="compositionally biased region" description="Low complexity" evidence="8">
    <location>
        <begin position="727"/>
        <end position="740"/>
    </location>
</feature>
<dbReference type="InterPro" id="IPR012308">
    <property type="entry name" value="DNA_ligase_ATP-dep_N"/>
</dbReference>
<dbReference type="GO" id="GO:0005524">
    <property type="term" value="F:ATP binding"/>
    <property type="evidence" value="ECO:0007669"/>
    <property type="project" value="UniProtKB-KW"/>
</dbReference>
<dbReference type="EMBL" id="MCGR01000027">
    <property type="protein sequence ID" value="ORY79357.1"/>
    <property type="molecule type" value="Genomic_DNA"/>
</dbReference>
<dbReference type="SUPFAM" id="SSF117018">
    <property type="entry name" value="ATP-dependent DNA ligase DNA-binding domain"/>
    <property type="match status" value="1"/>
</dbReference>
<dbReference type="Gene3D" id="1.10.3260.10">
    <property type="entry name" value="DNA ligase, ATP-dependent, N-terminal domain"/>
    <property type="match status" value="1"/>
</dbReference>
<dbReference type="Proteomes" id="UP000193467">
    <property type="component" value="Unassembled WGS sequence"/>
</dbReference>
<organism evidence="10 11">
    <name type="scientific">Leucosporidium creatinivorum</name>
    <dbReference type="NCBI Taxonomy" id="106004"/>
    <lineage>
        <taxon>Eukaryota</taxon>
        <taxon>Fungi</taxon>
        <taxon>Dikarya</taxon>
        <taxon>Basidiomycota</taxon>
        <taxon>Pucciniomycotina</taxon>
        <taxon>Microbotryomycetes</taxon>
        <taxon>Leucosporidiales</taxon>
        <taxon>Leucosporidium</taxon>
    </lineage>
</organism>
<evidence type="ECO:0000256" key="1">
    <source>
        <dbReference type="ARBA" id="ARBA00004123"/>
    </source>
</evidence>
<dbReference type="Gene3D" id="2.40.50.140">
    <property type="entry name" value="Nucleic acid-binding proteins"/>
    <property type="match status" value="1"/>
</dbReference>
<feature type="region of interest" description="Disordered" evidence="8">
    <location>
        <begin position="718"/>
        <end position="754"/>
    </location>
</feature>
<feature type="compositionally biased region" description="Gly residues" evidence="8">
    <location>
        <begin position="927"/>
        <end position="938"/>
    </location>
</feature>
<keyword evidence="11" id="KW-1185">Reference proteome</keyword>
<dbReference type="InterPro" id="IPR016059">
    <property type="entry name" value="DNA_ligase_ATP-dep_CS"/>
</dbReference>
<dbReference type="PROSITE" id="PS50160">
    <property type="entry name" value="DNA_LIGASE_A3"/>
    <property type="match status" value="1"/>
</dbReference>
<protein>
    <recommendedName>
        <fullName evidence="9">ATP-dependent DNA ligase family profile domain-containing protein</fullName>
    </recommendedName>
</protein>
<dbReference type="Pfam" id="PF01068">
    <property type="entry name" value="DNA_ligase_A_M"/>
    <property type="match status" value="1"/>
</dbReference>
<dbReference type="Pfam" id="PF04679">
    <property type="entry name" value="DNA_ligase_A_C"/>
    <property type="match status" value="1"/>
</dbReference>
<reference evidence="10 11" key="1">
    <citation type="submission" date="2016-07" db="EMBL/GenBank/DDBJ databases">
        <title>Pervasive Adenine N6-methylation of Active Genes in Fungi.</title>
        <authorList>
            <consortium name="DOE Joint Genome Institute"/>
            <person name="Mondo S.J."/>
            <person name="Dannebaum R.O."/>
            <person name="Kuo R.C."/>
            <person name="Labutti K."/>
            <person name="Haridas S."/>
            <person name="Kuo A."/>
            <person name="Salamov A."/>
            <person name="Ahrendt S.R."/>
            <person name="Lipzen A."/>
            <person name="Sullivan W."/>
            <person name="Andreopoulos W.B."/>
            <person name="Clum A."/>
            <person name="Lindquist E."/>
            <person name="Daum C."/>
            <person name="Ramamoorthy G.K."/>
            <person name="Gryganskyi A."/>
            <person name="Culley D."/>
            <person name="Magnuson J.K."/>
            <person name="James T.Y."/>
            <person name="O'Malley M.A."/>
            <person name="Stajich J.E."/>
            <person name="Spatafora J.W."/>
            <person name="Visel A."/>
            <person name="Grigoriev I.V."/>
        </authorList>
    </citation>
    <scope>NUCLEOTIDE SEQUENCE [LARGE SCALE GENOMIC DNA]</scope>
    <source>
        <strain evidence="10 11">62-1032</strain>
    </source>
</reference>
<evidence type="ECO:0000256" key="2">
    <source>
        <dbReference type="ARBA" id="ARBA00007572"/>
    </source>
</evidence>
<keyword evidence="6" id="KW-0067">ATP-binding</keyword>
<evidence type="ECO:0000256" key="4">
    <source>
        <dbReference type="ARBA" id="ARBA00022705"/>
    </source>
</evidence>
<keyword evidence="5" id="KW-0547">Nucleotide-binding</keyword>
<dbReference type="InterPro" id="IPR050191">
    <property type="entry name" value="ATP-dep_DNA_ligase"/>
</dbReference>
<dbReference type="InterPro" id="IPR012340">
    <property type="entry name" value="NA-bd_OB-fold"/>
</dbReference>
<dbReference type="GO" id="GO:0005634">
    <property type="term" value="C:nucleus"/>
    <property type="evidence" value="ECO:0007669"/>
    <property type="project" value="UniProtKB-SubCell"/>
</dbReference>
<evidence type="ECO:0000256" key="7">
    <source>
        <dbReference type="ARBA" id="ARBA00023242"/>
    </source>
</evidence>
<dbReference type="PROSITE" id="PS00697">
    <property type="entry name" value="DNA_LIGASE_A1"/>
    <property type="match status" value="1"/>
</dbReference>
<name>A0A1Y2F6R6_9BASI</name>
<feature type="compositionally biased region" description="Low complexity" evidence="8">
    <location>
        <begin position="149"/>
        <end position="161"/>
    </location>
</feature>
<feature type="region of interest" description="Disordered" evidence="8">
    <location>
        <begin position="914"/>
        <end position="938"/>
    </location>
</feature>
<dbReference type="GO" id="GO:0006281">
    <property type="term" value="P:DNA repair"/>
    <property type="evidence" value="ECO:0007669"/>
    <property type="project" value="InterPro"/>
</dbReference>
<evidence type="ECO:0000259" key="9">
    <source>
        <dbReference type="PROSITE" id="PS50160"/>
    </source>
</evidence>
<evidence type="ECO:0000256" key="5">
    <source>
        <dbReference type="ARBA" id="ARBA00022741"/>
    </source>
</evidence>
<dbReference type="OrthoDB" id="206088at2759"/>
<dbReference type="PANTHER" id="PTHR45674">
    <property type="entry name" value="DNA LIGASE 1/3 FAMILY MEMBER"/>
    <property type="match status" value="1"/>
</dbReference>
<sequence>MKRSQPEEQQGAAPNKKSKQQSSVPTLTASTKAAQEAADARLARELAESEGLVLKERKERKRDSGSSKSRDMKLEKGNGKMVQQQDEQKPTPKLGSEDDSDDDLIIVDDPPPKPTPKKSLASFFAPKPQPSPKLKPDPEQKPSTKRRPSASPSKPSGGSFFATSIKKEAKSTPVPSTSKLVAVKPLDTSLYEFNPSTDVDTSLWPGGRMPYSFLTEAFVIVSATKSRLIISRVLTNLLRTAIELDPASLQAIIYLTTNRLGPAHEKDLELGIGSQVLGKAIRDVSGLTPAAVKALSNKLGDAGDIAFEAKKTVRLLVQPTPLVCHKVFSTLLSLTRLKGSGSQDRKTATVKQLLVAAKGEEVRFITRTIVANLRIGAVRLSLLTALARATCLSRKGGVGEGEEPEDEWWVTKAERARVLKELSAARKGKIKVKEEEERRVEQKMEKAEQLVRKVWARHPQYGHLVDALLADAFIDLETRVPLAVGTPLEPMLGSPTRALTEIYTRLGQRPFVAEAKLDGQRGQIHVSTTAPEGAEESGQGCWYDPLPGTEGKRLWVRVFSRHLLDMTDKYPDIAYTLSALVHRESTSAEPLTDFILDCEIVAIDPATGALKTFQELSYRSRKDVEMGDIKVRVGIYAFDLMYLNGESLLGLPFRRRRELLHERFAPLKPSDVRLARYDLVPSCTDNDPEKVKEFFEETLKMKAEGIMVKLLDEAEVEVASDEEEGSDSSGSPSTTSTSPSKPSMKRKGRRKVLPATYEPDKRADSWLKVKKDYLEDLGDSLDLIPIGAWHGNGRKASWWSPILLGCYDQDTGLIQAVCKCMSGFTDEKYKEINVRYALDGENTTKIRPSEIEAGNLKPSVWFVPQEVWEIRGADFTLSPVYPAAQSLLGERGVSLRFPRFVKVRDDKGIEQATSSEQLAGLYERQSEGGGGKARGGEE</sequence>
<evidence type="ECO:0000313" key="11">
    <source>
        <dbReference type="Proteomes" id="UP000193467"/>
    </source>
</evidence>
<dbReference type="CDD" id="cd07900">
    <property type="entry name" value="Adenylation_DNA_ligase_I_Euk"/>
    <property type="match status" value="1"/>
</dbReference>
<feature type="region of interest" description="Disordered" evidence="8">
    <location>
        <begin position="1"/>
        <end position="161"/>
    </location>
</feature>
<dbReference type="InParanoid" id="A0A1Y2F6R6"/>
<dbReference type="PANTHER" id="PTHR45674:SF9">
    <property type="entry name" value="DNA LIGASE 3"/>
    <property type="match status" value="1"/>
</dbReference>
<dbReference type="GO" id="GO:0006310">
    <property type="term" value="P:DNA recombination"/>
    <property type="evidence" value="ECO:0007669"/>
    <property type="project" value="InterPro"/>
</dbReference>
<feature type="compositionally biased region" description="Polar residues" evidence="8">
    <location>
        <begin position="20"/>
        <end position="32"/>
    </location>
</feature>
<keyword evidence="7" id="KW-0539">Nucleus</keyword>
<evidence type="ECO:0000256" key="3">
    <source>
        <dbReference type="ARBA" id="ARBA00022598"/>
    </source>
</evidence>
<evidence type="ECO:0000256" key="8">
    <source>
        <dbReference type="SAM" id="MobiDB-lite"/>
    </source>
</evidence>
<keyword evidence="4" id="KW-0235">DNA replication</keyword>
<dbReference type="CDD" id="cd07969">
    <property type="entry name" value="OBF_DNA_ligase_I"/>
    <property type="match status" value="1"/>
</dbReference>
<proteinExistence type="inferred from homology"/>
<comment type="similarity">
    <text evidence="2">Belongs to the ATP-dependent DNA ligase family.</text>
</comment>
<dbReference type="STRING" id="106004.A0A1Y2F6R6"/>
<keyword evidence="3" id="KW-0436">Ligase</keyword>
<dbReference type="FunFam" id="3.30.470.30:FF:000002">
    <property type="entry name" value="DNA ligase"/>
    <property type="match status" value="1"/>
</dbReference>
<dbReference type="InterPro" id="IPR036599">
    <property type="entry name" value="DNA_ligase_N_sf"/>
</dbReference>
<dbReference type="GO" id="GO:0003910">
    <property type="term" value="F:DNA ligase (ATP) activity"/>
    <property type="evidence" value="ECO:0007669"/>
    <property type="project" value="InterPro"/>
</dbReference>
<dbReference type="GO" id="GO:0003677">
    <property type="term" value="F:DNA binding"/>
    <property type="evidence" value="ECO:0007669"/>
    <property type="project" value="InterPro"/>
</dbReference>
<dbReference type="InterPro" id="IPR012309">
    <property type="entry name" value="DNA_ligase_ATP-dep_C"/>
</dbReference>
<feature type="compositionally biased region" description="Acidic residues" evidence="8">
    <location>
        <begin position="97"/>
        <end position="106"/>
    </location>
</feature>
<evidence type="ECO:0000313" key="10">
    <source>
        <dbReference type="EMBL" id="ORY79357.1"/>
    </source>
</evidence>
<dbReference type="GO" id="GO:0006273">
    <property type="term" value="P:lagging strand elongation"/>
    <property type="evidence" value="ECO:0007669"/>
    <property type="project" value="TreeGrafter"/>
</dbReference>
<gene>
    <name evidence="10" type="ORF">BCR35DRAFT_279523</name>
</gene>
<comment type="caution">
    <text evidence="10">The sequence shown here is derived from an EMBL/GenBank/DDBJ whole genome shotgun (WGS) entry which is preliminary data.</text>
</comment>
<comment type="subcellular location">
    <subcellularLocation>
        <location evidence="1">Nucleus</location>
    </subcellularLocation>
</comment>
<dbReference type="AlphaFoldDB" id="A0A1Y2F6R6"/>
<dbReference type="SUPFAM" id="SSF50249">
    <property type="entry name" value="Nucleic acid-binding proteins"/>
    <property type="match status" value="1"/>
</dbReference>
<evidence type="ECO:0000256" key="6">
    <source>
        <dbReference type="ARBA" id="ARBA00022840"/>
    </source>
</evidence>
<dbReference type="SUPFAM" id="SSF56091">
    <property type="entry name" value="DNA ligase/mRNA capping enzyme, catalytic domain"/>
    <property type="match status" value="1"/>
</dbReference>
<accession>A0A1Y2F6R6</accession>
<dbReference type="FunFam" id="2.40.50.140:FF:000062">
    <property type="entry name" value="DNA ligase"/>
    <property type="match status" value="1"/>
</dbReference>
<dbReference type="Pfam" id="PF04675">
    <property type="entry name" value="DNA_ligase_A_N"/>
    <property type="match status" value="1"/>
</dbReference>
<dbReference type="FunCoup" id="A0A1Y2F6R6">
    <property type="interactions" value="144"/>
</dbReference>
<dbReference type="InterPro" id="IPR012310">
    <property type="entry name" value="DNA_ligase_ATP-dep_cent"/>
</dbReference>
<feature type="compositionally biased region" description="Basic and acidic residues" evidence="8">
    <location>
        <begin position="38"/>
        <end position="78"/>
    </location>
</feature>